<name>E9SGE1_RUMAL</name>
<dbReference type="CDD" id="cd09179">
    <property type="entry name" value="PLDc_N_DEXD_a"/>
    <property type="match status" value="1"/>
</dbReference>
<dbReference type="PANTHER" id="PTHR11274">
    <property type="entry name" value="RAD25/XP-B DNA REPAIR HELICASE"/>
    <property type="match status" value="1"/>
</dbReference>
<feature type="domain" description="Helicase C-terminal" evidence="6">
    <location>
        <begin position="546"/>
        <end position="690"/>
    </location>
</feature>
<sequence length="733" mass="83726">MPLSELKIETEYRSLLTDISGEFLIPALREAVQYDRAVGFFSSTILSNTSYGIEGLVKNGGKIRLVASPYLTDDDIAAIKAGYKQRDDVIKSVLHKEMKEPENEFEQERLNLLANLIKDGFLDIKIAFCDNDSQVGMYHEKLGLITDSCGNTIAFSGSMNETNTAINVNYEAIDVFRSWTNEFENERVNKKRNAFTAIWNDSEPGIEVISFPELNEVIIEKYKKSDIDYNTFETVFPPVPTILKKRKTHSELPCRPDKPPFYDYQEEAIDTWASHGFQGIFDMATGTGKTITALGSIVRISDEFHGKLAVIIVCPYQHLVEQWVEDLEKFNISPIIGYSESTQKNWKNRLESAIRNQKLSVRGKDFFCFICTNATYSSEYVQNTISKIRGKCLFVVDEAHNFGARYLSELLNENFQYRLALSATLDRYGDPTGTKKLYDYFGDKCISYDLGRAIKEKKLTRYKYYPIIVSLNDDELNKYSNISKSMQKCLVKAKDGTYKLNEKGKKLAMARSRIVAASESKLQALLKEIGPYKDKYNILVYCGSASLPDYTRDKLEVYEEETRQIDAVTDMLGNKLGMKVSQFTSKENVEKRELLKSEFASGDNLQALIAIKCLDEGVNIPSIKTAFILASTTNPKEYIQRRGRVLRLAEGKEYAEIYDFITLPMPLGSSIYMTDESKNLTITMVKNELARAFEFSRLADNYVESNAMLDDIREEYGIEEEDYSFVEEFDYYE</sequence>
<dbReference type="SUPFAM" id="SSF52540">
    <property type="entry name" value="P-loop containing nucleoside triphosphate hydrolases"/>
    <property type="match status" value="1"/>
</dbReference>
<dbReference type="Pfam" id="PF13091">
    <property type="entry name" value="PLDc_2"/>
    <property type="match status" value="1"/>
</dbReference>
<dbReference type="AlphaFoldDB" id="E9SGE1"/>
<dbReference type="STRING" id="246199.CUS_6360"/>
<dbReference type="PROSITE" id="PS51194">
    <property type="entry name" value="HELICASE_CTER"/>
    <property type="match status" value="1"/>
</dbReference>
<evidence type="ECO:0000313" key="8">
    <source>
        <dbReference type="Proteomes" id="UP000004259"/>
    </source>
</evidence>
<dbReference type="Pfam" id="PF04851">
    <property type="entry name" value="ResIII"/>
    <property type="match status" value="1"/>
</dbReference>
<dbReference type="PANTHER" id="PTHR11274:SF0">
    <property type="entry name" value="GENERAL TRANSCRIPTION AND DNA REPAIR FACTOR IIH HELICASE SUBUNIT XPB"/>
    <property type="match status" value="1"/>
</dbReference>
<proteinExistence type="predicted"/>
<dbReference type="eggNOG" id="COG1061">
    <property type="taxonomic scope" value="Bacteria"/>
</dbReference>
<dbReference type="InterPro" id="IPR025202">
    <property type="entry name" value="PLD-like_dom"/>
</dbReference>
<dbReference type="InterPro" id="IPR027417">
    <property type="entry name" value="P-loop_NTPase"/>
</dbReference>
<evidence type="ECO:0000259" key="5">
    <source>
        <dbReference type="PROSITE" id="PS51192"/>
    </source>
</evidence>
<evidence type="ECO:0000256" key="4">
    <source>
        <dbReference type="ARBA" id="ARBA00022840"/>
    </source>
</evidence>
<evidence type="ECO:0000256" key="2">
    <source>
        <dbReference type="ARBA" id="ARBA00022801"/>
    </source>
</evidence>
<accession>E9SGE1</accession>
<dbReference type="GO" id="GO:0003677">
    <property type="term" value="F:DNA binding"/>
    <property type="evidence" value="ECO:0007669"/>
    <property type="project" value="InterPro"/>
</dbReference>
<dbReference type="EMBL" id="ADKM02000123">
    <property type="protein sequence ID" value="EGC01700.1"/>
    <property type="molecule type" value="Genomic_DNA"/>
</dbReference>
<keyword evidence="8" id="KW-1185">Reference proteome</keyword>
<gene>
    <name evidence="7" type="ORF">CUS_6360</name>
</gene>
<evidence type="ECO:0000313" key="7">
    <source>
        <dbReference type="EMBL" id="EGC01700.1"/>
    </source>
</evidence>
<dbReference type="GO" id="GO:0016787">
    <property type="term" value="F:hydrolase activity"/>
    <property type="evidence" value="ECO:0007669"/>
    <property type="project" value="UniProtKB-KW"/>
</dbReference>
<dbReference type="Proteomes" id="UP000004259">
    <property type="component" value="Unassembled WGS sequence"/>
</dbReference>
<comment type="caution">
    <text evidence="7">The sequence shown here is derived from an EMBL/GenBank/DDBJ whole genome shotgun (WGS) entry which is preliminary data.</text>
</comment>
<dbReference type="SMART" id="SM00490">
    <property type="entry name" value="HELICc"/>
    <property type="match status" value="1"/>
</dbReference>
<dbReference type="OrthoDB" id="9802848at2"/>
<evidence type="ECO:0000256" key="1">
    <source>
        <dbReference type="ARBA" id="ARBA00022741"/>
    </source>
</evidence>
<organism evidence="7 8">
    <name type="scientific">Ruminococcus albus 8</name>
    <dbReference type="NCBI Taxonomy" id="246199"/>
    <lineage>
        <taxon>Bacteria</taxon>
        <taxon>Bacillati</taxon>
        <taxon>Bacillota</taxon>
        <taxon>Clostridia</taxon>
        <taxon>Eubacteriales</taxon>
        <taxon>Oscillospiraceae</taxon>
        <taxon>Ruminococcus</taxon>
    </lineage>
</organism>
<dbReference type="SMART" id="SM00487">
    <property type="entry name" value="DEXDc"/>
    <property type="match status" value="1"/>
</dbReference>
<dbReference type="InterPro" id="IPR001650">
    <property type="entry name" value="Helicase_C-like"/>
</dbReference>
<dbReference type="InterPro" id="IPR050615">
    <property type="entry name" value="ATP-dep_DNA_Helicase"/>
</dbReference>
<protein>
    <submittedName>
        <fullName evidence="7">Helicase C-terminal domain protein</fullName>
    </submittedName>
</protein>
<dbReference type="GO" id="GO:0005524">
    <property type="term" value="F:ATP binding"/>
    <property type="evidence" value="ECO:0007669"/>
    <property type="project" value="UniProtKB-KW"/>
</dbReference>
<keyword evidence="2" id="KW-0378">Hydrolase</keyword>
<dbReference type="CDD" id="cd17926">
    <property type="entry name" value="DEXHc_RE"/>
    <property type="match status" value="1"/>
</dbReference>
<dbReference type="PROSITE" id="PS51192">
    <property type="entry name" value="HELICASE_ATP_BIND_1"/>
    <property type="match status" value="1"/>
</dbReference>
<keyword evidence="4" id="KW-0067">ATP-binding</keyword>
<keyword evidence="1" id="KW-0547">Nucleotide-binding</keyword>
<dbReference type="InterPro" id="IPR006935">
    <property type="entry name" value="Helicase/UvrB_N"/>
</dbReference>
<dbReference type="GO" id="GO:0004386">
    <property type="term" value="F:helicase activity"/>
    <property type="evidence" value="ECO:0007669"/>
    <property type="project" value="UniProtKB-KW"/>
</dbReference>
<dbReference type="InterPro" id="IPR014001">
    <property type="entry name" value="Helicase_ATP-bd"/>
</dbReference>
<evidence type="ECO:0000259" key="6">
    <source>
        <dbReference type="PROSITE" id="PS51194"/>
    </source>
</evidence>
<keyword evidence="3 7" id="KW-0347">Helicase</keyword>
<evidence type="ECO:0000256" key="3">
    <source>
        <dbReference type="ARBA" id="ARBA00022806"/>
    </source>
</evidence>
<dbReference type="Gene3D" id="3.30.870.10">
    <property type="entry name" value="Endonuclease Chain A"/>
    <property type="match status" value="1"/>
</dbReference>
<dbReference type="Pfam" id="PF00271">
    <property type="entry name" value="Helicase_C"/>
    <property type="match status" value="1"/>
</dbReference>
<dbReference type="RefSeq" id="WP_002852564.1">
    <property type="nucleotide sequence ID" value="NZ_ADKM02000123.1"/>
</dbReference>
<feature type="domain" description="Helicase ATP-binding" evidence="5">
    <location>
        <begin position="270"/>
        <end position="443"/>
    </location>
</feature>
<reference evidence="7 8" key="1">
    <citation type="submission" date="2011-02" db="EMBL/GenBank/DDBJ databases">
        <authorList>
            <person name="Nelson K.E."/>
            <person name="Sutton G."/>
            <person name="Torralba M."/>
            <person name="Durkin S."/>
            <person name="Harkins D."/>
            <person name="Montgomery R."/>
            <person name="Ziemer C."/>
            <person name="Klaassens E."/>
            <person name="Ocuiv P."/>
            <person name="Morrison M."/>
        </authorList>
    </citation>
    <scope>NUCLEOTIDE SEQUENCE [LARGE SCALE GENOMIC DNA]</scope>
    <source>
        <strain evidence="7 8">8</strain>
    </source>
</reference>
<dbReference type="Gene3D" id="3.40.50.300">
    <property type="entry name" value="P-loop containing nucleotide triphosphate hydrolases"/>
    <property type="match status" value="2"/>
</dbReference>